<organism evidence="1 2">
    <name type="scientific">Rhizobium metallidurans</name>
    <dbReference type="NCBI Taxonomy" id="1265931"/>
    <lineage>
        <taxon>Bacteria</taxon>
        <taxon>Pseudomonadati</taxon>
        <taxon>Pseudomonadota</taxon>
        <taxon>Alphaproteobacteria</taxon>
        <taxon>Hyphomicrobiales</taxon>
        <taxon>Rhizobiaceae</taxon>
        <taxon>Rhizobium/Agrobacterium group</taxon>
        <taxon>Rhizobium</taxon>
    </lineage>
</organism>
<proteinExistence type="predicted"/>
<sequence>MTGNPVLHLIGGAAITVAAGTASASSGDAWKDFAAEVQGKCEMAARAQVELPHAVVDPFGSENFGMALVTGKPKGANGFVSYFCIYDKKTKAVELGTELETERMGILPDE</sequence>
<dbReference type="Proteomes" id="UP000582090">
    <property type="component" value="Unassembled WGS sequence"/>
</dbReference>
<name>A0A7W6CXK3_9HYPH</name>
<protein>
    <submittedName>
        <fullName evidence="1">Uncharacterized protein</fullName>
    </submittedName>
</protein>
<evidence type="ECO:0000313" key="1">
    <source>
        <dbReference type="EMBL" id="MBB3965555.1"/>
    </source>
</evidence>
<comment type="caution">
    <text evidence="1">The sequence shown here is derived from an EMBL/GenBank/DDBJ whole genome shotgun (WGS) entry which is preliminary data.</text>
</comment>
<dbReference type="AlphaFoldDB" id="A0A7W6CXK3"/>
<keyword evidence="2" id="KW-1185">Reference proteome</keyword>
<gene>
    <name evidence="1" type="ORF">GGQ67_003228</name>
</gene>
<dbReference type="EMBL" id="JACIDW010000010">
    <property type="protein sequence ID" value="MBB3965555.1"/>
    <property type="molecule type" value="Genomic_DNA"/>
</dbReference>
<reference evidence="1 2" key="1">
    <citation type="submission" date="2020-08" db="EMBL/GenBank/DDBJ databases">
        <title>Genomic Encyclopedia of Type Strains, Phase IV (KMG-IV): sequencing the most valuable type-strain genomes for metagenomic binning, comparative biology and taxonomic classification.</title>
        <authorList>
            <person name="Goeker M."/>
        </authorList>
    </citation>
    <scope>NUCLEOTIDE SEQUENCE [LARGE SCALE GENOMIC DNA]</scope>
    <source>
        <strain evidence="1 2">DSM 26575</strain>
    </source>
</reference>
<accession>A0A7W6CXK3</accession>
<dbReference type="RefSeq" id="WP_183901103.1">
    <property type="nucleotide sequence ID" value="NZ_JACIDW010000010.1"/>
</dbReference>
<evidence type="ECO:0000313" key="2">
    <source>
        <dbReference type="Proteomes" id="UP000582090"/>
    </source>
</evidence>